<dbReference type="AlphaFoldDB" id="A0A328KLU9"/>
<dbReference type="Pfam" id="PF13479">
    <property type="entry name" value="AAA_24"/>
    <property type="match status" value="1"/>
</dbReference>
<feature type="compositionally biased region" description="Low complexity" evidence="1">
    <location>
        <begin position="262"/>
        <end position="279"/>
    </location>
</feature>
<reference evidence="2 3" key="1">
    <citation type="submission" date="2017-03" db="EMBL/GenBank/DDBJ databases">
        <title>wgs assembly of Dolosigranulum pigrum KPL CDC strains.</title>
        <authorList>
            <person name="Brugger S.D."/>
            <person name="Pettigrew M."/>
            <person name="Kong Y."/>
            <person name="Lemon K.P."/>
        </authorList>
    </citation>
    <scope>NUCLEOTIDE SEQUENCE [LARGE SCALE GENOMIC DNA]</scope>
    <source>
        <strain evidence="2 3">KPL1931_CDC4294-98</strain>
    </source>
</reference>
<evidence type="ECO:0000313" key="3">
    <source>
        <dbReference type="Proteomes" id="UP000249099"/>
    </source>
</evidence>
<sequence length="294" mass="33262">MSILPKNEKKQPVDTPSNFFIYGASMHGKSYLSGEFPNPLFLDTDGNSDANPYPSIHLRNIRGEDGSISQNVVDQLDEIVTALQTTNHTYETIVLDVIDDIVVMIEQYICDRAGVESLPDMAYGKGYATFNNIFQQLVIELKALPLNVIYVSRINSYDDNGVTVEEPSLKEKHVNIVNGNCDYRIQCKKVGKNYLRITKLKRKNYKREEIGDERIAKILESVTGAFEKTRKTDKKKQDQLVKEMDERQEQIALGEQNKDNANKTSINNSNKNNNSTKTKPSASRVAPRVKPKVD</sequence>
<evidence type="ECO:0000313" key="2">
    <source>
        <dbReference type="EMBL" id="RAN62210.1"/>
    </source>
</evidence>
<accession>A0A328KLU9</accession>
<comment type="caution">
    <text evidence="2">The sequence shown here is derived from an EMBL/GenBank/DDBJ whole genome shotgun (WGS) entry which is preliminary data.</text>
</comment>
<dbReference type="RefSeq" id="WP_112790432.1">
    <property type="nucleotide sequence ID" value="NZ_NAQV01000026.1"/>
</dbReference>
<gene>
    <name evidence="2" type="ORF">B8A44_08025</name>
</gene>
<proteinExistence type="predicted"/>
<evidence type="ECO:0000256" key="1">
    <source>
        <dbReference type="SAM" id="MobiDB-lite"/>
    </source>
</evidence>
<dbReference type="GO" id="GO:0016787">
    <property type="term" value="F:hydrolase activity"/>
    <property type="evidence" value="ECO:0007669"/>
    <property type="project" value="UniProtKB-KW"/>
</dbReference>
<protein>
    <submittedName>
        <fullName evidence="2">Alpha/beta hydrolase</fullName>
    </submittedName>
</protein>
<organism evidence="2 3">
    <name type="scientific">Dolosigranulum pigrum</name>
    <dbReference type="NCBI Taxonomy" id="29394"/>
    <lineage>
        <taxon>Bacteria</taxon>
        <taxon>Bacillati</taxon>
        <taxon>Bacillota</taxon>
        <taxon>Bacilli</taxon>
        <taxon>Lactobacillales</taxon>
        <taxon>Carnobacteriaceae</taxon>
        <taxon>Dolosigranulum</taxon>
    </lineage>
</organism>
<dbReference type="EMBL" id="NAQV01000026">
    <property type="protein sequence ID" value="RAN62210.1"/>
    <property type="molecule type" value="Genomic_DNA"/>
</dbReference>
<dbReference type="Proteomes" id="UP000249099">
    <property type="component" value="Unassembled WGS sequence"/>
</dbReference>
<name>A0A328KLU9_9LACT</name>
<feature type="region of interest" description="Disordered" evidence="1">
    <location>
        <begin position="243"/>
        <end position="294"/>
    </location>
</feature>
<keyword evidence="2" id="KW-0378">Hydrolase</keyword>